<sequence>MTDRRVSRPPKRRLGAVAISEMPSFHQRCSGRTSLMASVRNVNDKIQQSLENGDAADVAAQLAQLREDLANLAESVKALGVGASHELKAQAARVADDAISASSDMADTVRNEISTLNDNLTDQVQKNPLQSLGIAIGVGFVLALLTRR</sequence>
<dbReference type="OrthoDB" id="8373403at2"/>
<evidence type="ECO:0000313" key="2">
    <source>
        <dbReference type="EMBL" id="AAK89267.2"/>
    </source>
</evidence>
<feature type="domain" description="DUF883" evidence="1">
    <location>
        <begin position="122"/>
        <end position="145"/>
    </location>
</feature>
<dbReference type="Proteomes" id="UP000000813">
    <property type="component" value="Chromosome linear"/>
</dbReference>
<dbReference type="eggNOG" id="COG4575">
    <property type="taxonomic scope" value="Bacteria"/>
</dbReference>
<dbReference type="Pfam" id="PF19029">
    <property type="entry name" value="DUF883_C"/>
    <property type="match status" value="1"/>
</dbReference>
<gene>
    <name evidence="2" type="ordered locus">Atu4168</name>
</gene>
<reference evidence="2 3" key="2">
    <citation type="journal article" date="2001" name="Science">
        <title>Genome sequence of the plant pathogen and biotechnology agent Agrobacterium tumefaciens C58.</title>
        <authorList>
            <person name="Goodner B."/>
            <person name="Hinkle G."/>
            <person name="Gattung S."/>
            <person name="Miller N."/>
            <person name="Blanchard M."/>
            <person name="Qurollo B."/>
            <person name="Goldman B.S."/>
            <person name="Cao Y."/>
            <person name="Askenazi M."/>
            <person name="Halling C."/>
            <person name="Mullin L."/>
            <person name="Houmiel K."/>
            <person name="Gordon J."/>
            <person name="Vaudin M."/>
            <person name="Iartchouk O."/>
            <person name="Epp A."/>
            <person name="Liu F."/>
            <person name="Wollam C."/>
            <person name="Allinger M."/>
            <person name="Doughty D."/>
            <person name="Scott C."/>
            <person name="Lappas C."/>
            <person name="Markelz B."/>
            <person name="Flanagan C."/>
            <person name="Crowell C."/>
            <person name="Gurson J."/>
            <person name="Lomo C."/>
            <person name="Sear C."/>
            <person name="Strub G."/>
            <person name="Cielo C."/>
            <person name="Slater S."/>
        </authorList>
    </citation>
    <scope>NUCLEOTIDE SEQUENCE [LARGE SCALE GENOMIC DNA]</scope>
    <source>
        <strain evidence="3">C58 / ATCC 33970</strain>
    </source>
</reference>
<keyword evidence="3" id="KW-1185">Reference proteome</keyword>
<reference evidence="2 3" key="1">
    <citation type="journal article" date="2001" name="Science">
        <title>The genome of the natural genetic engineer Agrobacterium tumefaciens C58.</title>
        <authorList>
            <person name="Wood D.W."/>
            <person name="Setubal J.C."/>
            <person name="Kaul R."/>
            <person name="Monks D.E."/>
            <person name="Kitajima J.P."/>
            <person name="Okura V.K."/>
            <person name="Zhou Y."/>
            <person name="Chen L."/>
            <person name="Wood G.E."/>
            <person name="Almeida N.F.Jr."/>
            <person name="Woo L."/>
            <person name="Chen Y."/>
            <person name="Paulsen I.T."/>
            <person name="Eisen J.A."/>
            <person name="Karp P.D."/>
            <person name="Bovee D.Sr."/>
            <person name="Chapman P."/>
            <person name="Clendenning J."/>
            <person name="Deatherage G."/>
            <person name="Gillet W."/>
            <person name="Grant C."/>
            <person name="Kutyavin T."/>
            <person name="Levy R."/>
            <person name="Li M.J."/>
            <person name="McClelland E."/>
            <person name="Palmieri A."/>
            <person name="Raymond C."/>
            <person name="Rouse G."/>
            <person name="Saenphimmachak C."/>
            <person name="Wu Z."/>
            <person name="Romero P."/>
            <person name="Gordon D."/>
            <person name="Zhang S."/>
            <person name="Yoo H."/>
            <person name="Tao Y."/>
            <person name="Biddle P."/>
            <person name="Jung M."/>
            <person name="Krespan W."/>
            <person name="Perry M."/>
            <person name="Gordon-Kamm B."/>
            <person name="Liao L."/>
            <person name="Kim S."/>
            <person name="Hendrick C."/>
            <person name="Zhao Z.Y."/>
            <person name="Dolan M."/>
            <person name="Chumley F."/>
            <person name="Tingey S.V."/>
            <person name="Tomb J.F."/>
            <person name="Gordon M.P."/>
            <person name="Olson M.V."/>
            <person name="Nester E.W."/>
        </authorList>
    </citation>
    <scope>NUCLEOTIDE SEQUENCE [LARGE SCALE GENOMIC DNA]</scope>
    <source>
        <strain evidence="3">C58 / ATCC 33970</strain>
    </source>
</reference>
<dbReference type="EMBL" id="AE007870">
    <property type="protein sequence ID" value="AAK89267.2"/>
    <property type="molecule type" value="Genomic_DNA"/>
</dbReference>
<dbReference type="STRING" id="176299.Atu4168"/>
<organism evidence="2 3">
    <name type="scientific">Agrobacterium fabrum (strain C58 / ATCC 33970)</name>
    <name type="common">Agrobacterium tumefaciens (strain C58)</name>
    <dbReference type="NCBI Taxonomy" id="176299"/>
    <lineage>
        <taxon>Bacteria</taxon>
        <taxon>Pseudomonadati</taxon>
        <taxon>Pseudomonadota</taxon>
        <taxon>Alphaproteobacteria</taxon>
        <taxon>Hyphomicrobiales</taxon>
        <taxon>Rhizobiaceae</taxon>
        <taxon>Rhizobium/Agrobacterium group</taxon>
        <taxon>Agrobacterium</taxon>
        <taxon>Agrobacterium tumefaciens complex</taxon>
    </lineage>
</organism>
<dbReference type="BioCyc" id="AGRO:ATU4168-MONOMER"/>
<dbReference type="AlphaFoldDB" id="Q7CU84"/>
<proteinExistence type="predicted"/>
<accession>Q7CU84</accession>
<evidence type="ECO:0000259" key="1">
    <source>
        <dbReference type="Pfam" id="PF19029"/>
    </source>
</evidence>
<dbReference type="EnsemblBacteria" id="AAK89267">
    <property type="protein sequence ID" value="AAK89267"/>
    <property type="gene ID" value="Atu4168"/>
</dbReference>
<dbReference type="HOGENOM" id="CLU_132623_2_3_5"/>
<name>Q7CU84_AGRFC</name>
<dbReference type="KEGG" id="atu:Atu4168"/>
<dbReference type="InterPro" id="IPR043605">
    <property type="entry name" value="DUF883_C"/>
</dbReference>
<dbReference type="PATRIC" id="fig|176299.10.peg.3981"/>
<protein>
    <recommendedName>
        <fullName evidence="1">DUF883 domain-containing protein</fullName>
    </recommendedName>
</protein>
<evidence type="ECO:0000313" key="3">
    <source>
        <dbReference type="Proteomes" id="UP000000813"/>
    </source>
</evidence>